<protein>
    <submittedName>
        <fullName evidence="1">Uncharacterized protein</fullName>
    </submittedName>
</protein>
<organism evidence="1 2">
    <name type="scientific">Clostridium felsineum</name>
    <dbReference type="NCBI Taxonomy" id="36839"/>
    <lineage>
        <taxon>Bacteria</taxon>
        <taxon>Bacillati</taxon>
        <taxon>Bacillota</taxon>
        <taxon>Clostridia</taxon>
        <taxon>Eubacteriales</taxon>
        <taxon>Clostridiaceae</taxon>
        <taxon>Clostridium</taxon>
    </lineage>
</organism>
<proteinExistence type="predicted"/>
<sequence>MTGKTHAGIGAAVGVALATKLPGGFNAVGMGLIITASLLPDIDHPKSILNKYILPIRSKFIKTLVYSSFGALIIFLNYRRLHIFMLYILGALLFLIALSSHRNGLMHSLAGMIVCTVLVGYVANKYNMHVIIYYFMAGYTLHLLCDMSTSRGIPLLYPFKKKNYKFSCTFSVGSTKGKLIETLLTILSLLYIIYRLPAIFGT</sequence>
<dbReference type="RefSeq" id="WP_077834330.1">
    <property type="nucleotide sequence ID" value="NZ_CP096983.1"/>
</dbReference>
<dbReference type="Proteomes" id="UP000190951">
    <property type="component" value="Chromosome"/>
</dbReference>
<dbReference type="KEGG" id="crw:CROST_008720"/>
<dbReference type="STRING" id="84029.CROST_17570"/>
<gene>
    <name evidence="1" type="ORF">CROST_008720</name>
</gene>
<evidence type="ECO:0000313" key="2">
    <source>
        <dbReference type="Proteomes" id="UP000190951"/>
    </source>
</evidence>
<evidence type="ECO:0000313" key="1">
    <source>
        <dbReference type="EMBL" id="URZ10164.1"/>
    </source>
</evidence>
<dbReference type="InterPro" id="IPR007404">
    <property type="entry name" value="YdjM-like"/>
</dbReference>
<name>A0A1S8L8M3_9CLOT</name>
<reference evidence="1 2" key="1">
    <citation type="submission" date="2022-04" db="EMBL/GenBank/DDBJ databases">
        <title>Genome sequence of C. roseum typestrain.</title>
        <authorList>
            <person name="Poehlein A."/>
            <person name="Schoch T."/>
            <person name="Duerre P."/>
            <person name="Daniel R."/>
        </authorList>
    </citation>
    <scope>NUCLEOTIDE SEQUENCE [LARGE SCALE GENOMIC DNA]</scope>
    <source>
        <strain evidence="1 2">DSM 7320</strain>
    </source>
</reference>
<keyword evidence="2" id="KW-1185">Reference proteome</keyword>
<dbReference type="AlphaFoldDB" id="A0A1S8L8M3"/>
<dbReference type="Pfam" id="PF04307">
    <property type="entry name" value="YdjM"/>
    <property type="match status" value="1"/>
</dbReference>
<dbReference type="PANTHER" id="PTHR35531">
    <property type="entry name" value="INNER MEMBRANE PROTEIN YBCI-RELATED"/>
    <property type="match status" value="1"/>
</dbReference>
<accession>A0A1S8L8M3</accession>
<dbReference type="EMBL" id="CP096983">
    <property type="protein sequence ID" value="URZ10164.1"/>
    <property type="molecule type" value="Genomic_DNA"/>
</dbReference>
<dbReference type="PANTHER" id="PTHR35531:SF1">
    <property type="entry name" value="INNER MEMBRANE PROTEIN YBCI-RELATED"/>
    <property type="match status" value="1"/>
</dbReference>